<accession>A0A829C351</accession>
<sequence length="61" mass="6260">MVVEFPKPGALVMLIGPKPPLAVKFRGDPGMVKPGIVTGLVPPLNGTFNPNGLIAKPGIVT</sequence>
<evidence type="ECO:0000313" key="2">
    <source>
        <dbReference type="Proteomes" id="UP000012070"/>
    </source>
</evidence>
<dbReference type="EMBL" id="APKD01000034">
    <property type="protein sequence ID" value="EMT35941.1"/>
    <property type="molecule type" value="Genomic_DNA"/>
</dbReference>
<reference evidence="1 2" key="1">
    <citation type="submission" date="2013-03" db="EMBL/GenBank/DDBJ databases">
        <authorList>
            <person name="Casali N."/>
            <person name="Drobniewski F.A."/>
        </authorList>
    </citation>
    <scope>NUCLEOTIDE SEQUENCE [LARGE SCALE GENOMIC DNA]</scope>
    <source>
        <strain evidence="1 2">112400015</strain>
    </source>
</reference>
<gene>
    <name evidence="1" type="ORF">MORY_10376</name>
</gene>
<reference evidence="2" key="2">
    <citation type="submission" date="2013-04" db="EMBL/GenBank/DDBJ databases">
        <title>Non-Mycobacterium tuberculosis sensu stricto in a globally representative population.</title>
        <authorList>
            <person name="Stone M.J."/>
            <person name="Brown T.J."/>
            <person name="Drobniewski F.A."/>
        </authorList>
    </citation>
    <scope>NUCLEOTIDE SEQUENCE [LARGE SCALE GENOMIC DNA]</scope>
    <source>
        <strain evidence="2">112400015</strain>
    </source>
</reference>
<name>A0A829C351_9MYCO</name>
<protein>
    <submittedName>
        <fullName evidence="1">Uncharacterized protein</fullName>
    </submittedName>
</protein>
<proteinExistence type="predicted"/>
<organism evidence="1 2">
    <name type="scientific">Mycobacterium orygis 112400015</name>
    <dbReference type="NCBI Taxonomy" id="1305739"/>
    <lineage>
        <taxon>Bacteria</taxon>
        <taxon>Bacillati</taxon>
        <taxon>Actinomycetota</taxon>
        <taxon>Actinomycetes</taxon>
        <taxon>Mycobacteriales</taxon>
        <taxon>Mycobacteriaceae</taxon>
        <taxon>Mycobacterium</taxon>
        <taxon>Mycobacterium tuberculosis complex</taxon>
    </lineage>
</organism>
<comment type="caution">
    <text evidence="1">The sequence shown here is derived from an EMBL/GenBank/DDBJ whole genome shotgun (WGS) entry which is preliminary data.</text>
</comment>
<evidence type="ECO:0000313" key="1">
    <source>
        <dbReference type="EMBL" id="EMT35941.1"/>
    </source>
</evidence>
<dbReference type="Proteomes" id="UP000012070">
    <property type="component" value="Unassembled WGS sequence"/>
</dbReference>
<dbReference type="AlphaFoldDB" id="A0A829C351"/>